<dbReference type="OrthoDB" id="9798744at2"/>
<dbReference type="AlphaFoldDB" id="A0A2K4ZFK6"/>
<name>A0A2K4ZFK6_9FIRM</name>
<dbReference type="EMBL" id="OFSM01000009">
    <property type="protein sequence ID" value="SOY29232.1"/>
    <property type="molecule type" value="Genomic_DNA"/>
</dbReference>
<protein>
    <submittedName>
        <fullName evidence="1">Uncharacterized protein</fullName>
    </submittedName>
</protein>
<dbReference type="RefSeq" id="WP_103239350.1">
    <property type="nucleotide sequence ID" value="NZ_JANJZD010000009.1"/>
</dbReference>
<accession>A0A2K4ZFK6</accession>
<keyword evidence="2" id="KW-1185">Reference proteome</keyword>
<reference evidence="1 2" key="1">
    <citation type="submission" date="2018-01" db="EMBL/GenBank/DDBJ databases">
        <authorList>
            <person name="Gaut B.S."/>
            <person name="Morton B.R."/>
            <person name="Clegg M.T."/>
            <person name="Duvall M.R."/>
        </authorList>
    </citation>
    <scope>NUCLEOTIDE SEQUENCE [LARGE SCALE GENOMIC DNA]</scope>
    <source>
        <strain evidence="1">GP69</strain>
    </source>
</reference>
<gene>
    <name evidence="1" type="ORF">AMURIS_01947</name>
</gene>
<sequence>MTDGEFLTQTIIERMDLIFRRNNKEPTEEEKAERQERDAQFRRILDSLPEDDRELLKGMQTEAFRRAARENELYYREGLKDGFTVCRFVNGG</sequence>
<proteinExistence type="predicted"/>
<organism evidence="1 2">
    <name type="scientific">Acetatifactor muris</name>
    <dbReference type="NCBI Taxonomy" id="879566"/>
    <lineage>
        <taxon>Bacteria</taxon>
        <taxon>Bacillati</taxon>
        <taxon>Bacillota</taxon>
        <taxon>Clostridia</taxon>
        <taxon>Lachnospirales</taxon>
        <taxon>Lachnospiraceae</taxon>
        <taxon>Acetatifactor</taxon>
    </lineage>
</organism>
<dbReference type="Proteomes" id="UP000236311">
    <property type="component" value="Unassembled WGS sequence"/>
</dbReference>
<evidence type="ECO:0000313" key="1">
    <source>
        <dbReference type="EMBL" id="SOY29232.1"/>
    </source>
</evidence>
<evidence type="ECO:0000313" key="2">
    <source>
        <dbReference type="Proteomes" id="UP000236311"/>
    </source>
</evidence>